<dbReference type="GO" id="GO:0045505">
    <property type="term" value="F:dynein intermediate chain binding"/>
    <property type="evidence" value="ECO:0007669"/>
    <property type="project" value="InterPro"/>
</dbReference>
<dbReference type="FunFam" id="1.10.8.720:FF:000001">
    <property type="entry name" value="dynein heavy chain 7, axonemal"/>
    <property type="match status" value="1"/>
</dbReference>
<dbReference type="OrthoDB" id="447173at2759"/>
<evidence type="ECO:0000313" key="4">
    <source>
        <dbReference type="EMBL" id="VEN49776.1"/>
    </source>
</evidence>
<dbReference type="Proteomes" id="UP000410492">
    <property type="component" value="Unassembled WGS sequence"/>
</dbReference>
<dbReference type="FunFam" id="1.20.1270.280:FF:000001">
    <property type="entry name" value="dynein heavy chain 7, axonemal"/>
    <property type="match status" value="1"/>
</dbReference>
<dbReference type="AlphaFoldDB" id="A0A653CPS0"/>
<proteinExistence type="predicted"/>
<dbReference type="Pfam" id="PF18199">
    <property type="entry name" value="Dynein_C"/>
    <property type="match status" value="1"/>
</dbReference>
<dbReference type="InterPro" id="IPR041228">
    <property type="entry name" value="Dynein_C"/>
</dbReference>
<feature type="domain" description="Dynein heavy chain C-terminal" evidence="3">
    <location>
        <begin position="234"/>
        <end position="372"/>
    </location>
</feature>
<reference evidence="4 5" key="1">
    <citation type="submission" date="2019-01" db="EMBL/GenBank/DDBJ databases">
        <authorList>
            <person name="Sayadi A."/>
        </authorList>
    </citation>
    <scope>NUCLEOTIDE SEQUENCE [LARGE SCALE GENOMIC DNA]</scope>
</reference>
<organism evidence="4 5">
    <name type="scientific">Callosobruchus maculatus</name>
    <name type="common">Southern cowpea weevil</name>
    <name type="synonym">Pulse bruchid</name>
    <dbReference type="NCBI Taxonomy" id="64391"/>
    <lineage>
        <taxon>Eukaryota</taxon>
        <taxon>Metazoa</taxon>
        <taxon>Ecdysozoa</taxon>
        <taxon>Arthropoda</taxon>
        <taxon>Hexapoda</taxon>
        <taxon>Insecta</taxon>
        <taxon>Pterygota</taxon>
        <taxon>Neoptera</taxon>
        <taxon>Endopterygota</taxon>
        <taxon>Coleoptera</taxon>
        <taxon>Polyphaga</taxon>
        <taxon>Cucujiformia</taxon>
        <taxon>Chrysomeloidea</taxon>
        <taxon>Chrysomelidae</taxon>
        <taxon>Bruchinae</taxon>
        <taxon>Bruchini</taxon>
        <taxon>Callosobruchus</taxon>
    </lineage>
</organism>
<feature type="domain" description="Dynein heavy chain AAA lid" evidence="2">
    <location>
        <begin position="84"/>
        <end position="223"/>
    </location>
</feature>
<dbReference type="InterPro" id="IPR026983">
    <property type="entry name" value="DHC"/>
</dbReference>
<dbReference type="Gene3D" id="1.20.1270.280">
    <property type="match status" value="1"/>
</dbReference>
<evidence type="ECO:0000259" key="2">
    <source>
        <dbReference type="Pfam" id="PF18198"/>
    </source>
</evidence>
<dbReference type="InterPro" id="IPR042219">
    <property type="entry name" value="AAA_lid_11_sf"/>
</dbReference>
<dbReference type="Gene3D" id="1.10.8.720">
    <property type="entry name" value="Region D6 of dynein motor"/>
    <property type="match status" value="1"/>
</dbReference>
<dbReference type="Pfam" id="PF03028">
    <property type="entry name" value="Dynein_heavy"/>
    <property type="match status" value="1"/>
</dbReference>
<evidence type="ECO:0008006" key="6">
    <source>
        <dbReference type="Google" id="ProtNLM"/>
    </source>
</evidence>
<dbReference type="GO" id="GO:0008569">
    <property type="term" value="F:minus-end-directed microtubule motor activity"/>
    <property type="evidence" value="ECO:0007669"/>
    <property type="project" value="InterPro"/>
</dbReference>
<feature type="domain" description="Dynein heavy chain region D6 P-loop" evidence="1">
    <location>
        <begin position="11"/>
        <end position="49"/>
    </location>
</feature>
<keyword evidence="5" id="KW-1185">Reference proteome</keyword>
<gene>
    <name evidence="4" type="ORF">CALMAC_LOCUS10782</name>
</gene>
<evidence type="ECO:0000313" key="5">
    <source>
        <dbReference type="Proteomes" id="UP000410492"/>
    </source>
</evidence>
<sequence>MLVLGTTSDRKICENLTPDSTHPDFRLWLTSYPAEHFPVSVLQNSIKMTNEPPKGLKNNIVRSYFSDPISDMEWFENCKQSIPFKRLLYGICFFHATVQERRKFGPLGWNIPYEFNETDLRISVTQLQDLLNYYEDVQYDALIYLTGECTYGGKVSDDWDRRCLRTTLEKFYCKGLVEVPEFQFDPTGKYYCPDRMEYDEFISYTKSLPLITSPEVFGLHENADIMKDQRETSLLLCNTLLTQDAIVSGTSAKSPDNIVNEVAEDILSRLPPNFDRDAACAKYPATYSQSMNTVLAQEMTSFNLLLTTIRTSLENVQKAVKGQIVMSLDLEQVASNIVAGKIPAMWMKKSYPTLKPLGSYVNDFLARLSFLQV</sequence>
<dbReference type="InterPro" id="IPR027417">
    <property type="entry name" value="P-loop_NTPase"/>
</dbReference>
<dbReference type="GO" id="GO:0007018">
    <property type="term" value="P:microtubule-based movement"/>
    <property type="evidence" value="ECO:0007669"/>
    <property type="project" value="InterPro"/>
</dbReference>
<dbReference type="GO" id="GO:0030286">
    <property type="term" value="C:dynein complex"/>
    <property type="evidence" value="ECO:0007669"/>
    <property type="project" value="InterPro"/>
</dbReference>
<dbReference type="InterPro" id="IPR041658">
    <property type="entry name" value="AAA_lid_11"/>
</dbReference>
<dbReference type="EMBL" id="CAACVG010008430">
    <property type="protein sequence ID" value="VEN49776.1"/>
    <property type="molecule type" value="Genomic_DNA"/>
</dbReference>
<dbReference type="Pfam" id="PF18198">
    <property type="entry name" value="AAA_lid_11"/>
    <property type="match status" value="1"/>
</dbReference>
<dbReference type="Gene3D" id="3.40.50.300">
    <property type="entry name" value="P-loop containing nucleotide triphosphate hydrolases"/>
    <property type="match status" value="1"/>
</dbReference>
<dbReference type="InterPro" id="IPR004273">
    <property type="entry name" value="Dynein_heavy_D6_P-loop"/>
</dbReference>
<dbReference type="PANTHER" id="PTHR22878">
    <property type="entry name" value="DYNEIN HEAVY CHAIN 6, AXONEMAL-LIKE-RELATED"/>
    <property type="match status" value="1"/>
</dbReference>
<evidence type="ECO:0000259" key="1">
    <source>
        <dbReference type="Pfam" id="PF03028"/>
    </source>
</evidence>
<protein>
    <recommendedName>
        <fullName evidence="6">Dynein heavy chain AAA lid domain-containing protein</fullName>
    </recommendedName>
</protein>
<evidence type="ECO:0000259" key="3">
    <source>
        <dbReference type="Pfam" id="PF18199"/>
    </source>
</evidence>
<feature type="non-terminal residue" evidence="4">
    <location>
        <position position="373"/>
    </location>
</feature>
<name>A0A653CPS0_CALMS</name>
<accession>A0A653CPS0</accession>
<dbReference type="PANTHER" id="PTHR22878:SF66">
    <property type="entry name" value="DYNEIN AXONEMAL HEAVY CHAIN 7"/>
    <property type="match status" value="1"/>
</dbReference>
<dbReference type="GO" id="GO:0051959">
    <property type="term" value="F:dynein light intermediate chain binding"/>
    <property type="evidence" value="ECO:0007669"/>
    <property type="project" value="InterPro"/>
</dbReference>